<dbReference type="EMBL" id="JACHXA010000013">
    <property type="protein sequence ID" value="MBB3066988.1"/>
    <property type="molecule type" value="Genomic_DNA"/>
</dbReference>
<dbReference type="InterPro" id="IPR010419">
    <property type="entry name" value="CO_DH_gsu"/>
</dbReference>
<dbReference type="RefSeq" id="WP_183417815.1">
    <property type="nucleotide sequence ID" value="NZ_JACHXA010000013.1"/>
</dbReference>
<evidence type="ECO:0000313" key="2">
    <source>
        <dbReference type="Proteomes" id="UP000581135"/>
    </source>
</evidence>
<dbReference type="PANTHER" id="PTHR38588:SF1">
    <property type="entry name" value="BLL0334 PROTEIN"/>
    <property type="match status" value="1"/>
</dbReference>
<evidence type="ECO:0008006" key="3">
    <source>
        <dbReference type="Google" id="ProtNLM"/>
    </source>
</evidence>
<protein>
    <recommendedName>
        <fullName evidence="3">Carbon monoxide dehydrogenase subunit G</fullName>
    </recommendedName>
</protein>
<comment type="caution">
    <text evidence="1">The sequence shown here is derived from an EMBL/GenBank/DDBJ whole genome shotgun (WGS) entry which is preliminary data.</text>
</comment>
<dbReference type="SUPFAM" id="SSF55961">
    <property type="entry name" value="Bet v1-like"/>
    <property type="match status" value="1"/>
</dbReference>
<dbReference type="Gene3D" id="3.30.530.20">
    <property type="match status" value="1"/>
</dbReference>
<keyword evidence="2" id="KW-1185">Reference proteome</keyword>
<dbReference type="Pfam" id="PF06240">
    <property type="entry name" value="COXG"/>
    <property type="match status" value="1"/>
</dbReference>
<dbReference type="CDD" id="cd05018">
    <property type="entry name" value="CoxG"/>
    <property type="match status" value="1"/>
</dbReference>
<dbReference type="AlphaFoldDB" id="A0A839SXF3"/>
<reference evidence="1 2" key="1">
    <citation type="submission" date="2020-08" db="EMBL/GenBank/DDBJ databases">
        <title>Genomic Encyclopedia of Type Strains, Phase III (KMG-III): the genomes of soil and plant-associated and newly described type strains.</title>
        <authorList>
            <person name="Whitman W."/>
        </authorList>
    </citation>
    <scope>NUCLEOTIDE SEQUENCE [LARGE SCALE GENOMIC DNA]</scope>
    <source>
        <strain evidence="1 2">CECT 8803</strain>
    </source>
</reference>
<gene>
    <name evidence="1" type="ORF">FHR98_003305</name>
</gene>
<accession>A0A839SXF3</accession>
<organism evidence="1 2">
    <name type="scientific">Limibacillus halophilus</name>
    <dbReference type="NCBI Taxonomy" id="1579333"/>
    <lineage>
        <taxon>Bacteria</taxon>
        <taxon>Pseudomonadati</taxon>
        <taxon>Pseudomonadota</taxon>
        <taxon>Alphaproteobacteria</taxon>
        <taxon>Rhodospirillales</taxon>
        <taxon>Rhodovibrionaceae</taxon>
        <taxon>Limibacillus</taxon>
    </lineage>
</organism>
<dbReference type="PANTHER" id="PTHR38588">
    <property type="entry name" value="BLL0334 PROTEIN"/>
    <property type="match status" value="1"/>
</dbReference>
<sequence length="151" mass="16081">MIIAGERRVPASRQAVWHAVTDPDVLRGFIPGCQELTQTEPYQYDAVVQVKVGPLKANFSGRVRLTQVDAPQGCRIEGEGQGGAAGFASGAADLELDEGSGDTVIRYAAEAKIGGKLAQIGSRIVTGVAEKLTQTFLDNLVNHFEQDERAA</sequence>
<evidence type="ECO:0000313" key="1">
    <source>
        <dbReference type="EMBL" id="MBB3066988.1"/>
    </source>
</evidence>
<proteinExistence type="predicted"/>
<dbReference type="Proteomes" id="UP000581135">
    <property type="component" value="Unassembled WGS sequence"/>
</dbReference>
<name>A0A839SXF3_9PROT</name>
<dbReference type="InterPro" id="IPR023393">
    <property type="entry name" value="START-like_dom_sf"/>
</dbReference>